<dbReference type="Proteomes" id="UP000199532">
    <property type="component" value="Unassembled WGS sequence"/>
</dbReference>
<evidence type="ECO:0000313" key="2">
    <source>
        <dbReference type="Proteomes" id="UP000199532"/>
    </source>
</evidence>
<protein>
    <submittedName>
        <fullName evidence="1">PAP2 superfamily protein</fullName>
    </submittedName>
</protein>
<proteinExistence type="predicted"/>
<evidence type="ECO:0000313" key="1">
    <source>
        <dbReference type="EMBL" id="SEJ50631.1"/>
    </source>
</evidence>
<sequence length="481" mass="54516">MLAIFVQNMDFPYHTTNTPEYLLFILNKMRFIKLSLPILLFASFLSCQKTTSPEEYNAKASDPKLFHETTTQLTDVIIHDIFKPPVAARIYSYSFLAAYEALVPGHKDFQSLAGQINKFPPPPKPDPGVEYCFPVASIKAFTVVGRTLTFSGNLWDDYEKNLFKKYEEMGIPDDVYERSIAYGDTVAKHILAHASKDHYKEIRGYRYTVTNEPGTWVPTPPAYADACEPMWNTVRTFSLDSVTQFRCPPPAKYDLNKNSAFMKLTMEVYDIGKNLTEEQKATAYFWDDNAFVTNVVGHAMFANKKMTPAGHWLAIIKNVATEKKLNLMEVNEAYTLGALSLFDAFVSCWDEKYRSVRIRPETVINNNWDPNWRPFLETPAFPEYVSGHSTISAACGTVLTKLIGENIAFTDTTEKKYGHGVKSFKSFKEAYWDASISRVYGGIHYRDGVEEGTHLGEKIGANILKKLITRKNEKTVAATSK</sequence>
<gene>
    <name evidence="1" type="ORF">SAMN04487995_5075</name>
</gene>
<organism evidence="1 2">
    <name type="scientific">Dyadobacter koreensis</name>
    <dbReference type="NCBI Taxonomy" id="408657"/>
    <lineage>
        <taxon>Bacteria</taxon>
        <taxon>Pseudomonadati</taxon>
        <taxon>Bacteroidota</taxon>
        <taxon>Cytophagia</taxon>
        <taxon>Cytophagales</taxon>
        <taxon>Spirosomataceae</taxon>
        <taxon>Dyadobacter</taxon>
    </lineage>
</organism>
<reference evidence="1 2" key="1">
    <citation type="submission" date="2016-10" db="EMBL/GenBank/DDBJ databases">
        <authorList>
            <person name="de Groot N.N."/>
        </authorList>
    </citation>
    <scope>NUCLEOTIDE SEQUENCE [LARGE SCALE GENOMIC DNA]</scope>
    <source>
        <strain evidence="1 2">DSM 19938</strain>
    </source>
</reference>
<dbReference type="PANTHER" id="PTHR34599">
    <property type="entry name" value="PEROXIDASE-RELATED"/>
    <property type="match status" value="1"/>
</dbReference>
<dbReference type="SUPFAM" id="SSF48317">
    <property type="entry name" value="Acid phosphatase/Vanadium-dependent haloperoxidase"/>
    <property type="match status" value="1"/>
</dbReference>
<dbReference type="Gene3D" id="1.10.606.20">
    <property type="match status" value="1"/>
</dbReference>
<dbReference type="AlphaFoldDB" id="A0A1H6ZB05"/>
<dbReference type="EMBL" id="FNXY01000008">
    <property type="protein sequence ID" value="SEJ50631.1"/>
    <property type="molecule type" value="Genomic_DNA"/>
</dbReference>
<dbReference type="InterPro" id="IPR036938">
    <property type="entry name" value="PAP2/HPO_sf"/>
</dbReference>
<dbReference type="CDD" id="cd03398">
    <property type="entry name" value="PAP2_haloperoxidase"/>
    <property type="match status" value="1"/>
</dbReference>
<accession>A0A1H6ZB05</accession>
<dbReference type="STRING" id="408657.SAMN04487995_5075"/>
<dbReference type="PANTHER" id="PTHR34599:SF1">
    <property type="entry name" value="PHOSPHATIDIC ACID PHOSPHATASE TYPE 2_HALOPEROXIDASE DOMAIN-CONTAINING PROTEIN"/>
    <property type="match status" value="1"/>
</dbReference>
<name>A0A1H6ZB05_9BACT</name>
<keyword evidence="2" id="KW-1185">Reference proteome</keyword>
<dbReference type="InterPro" id="IPR052559">
    <property type="entry name" value="V-haloperoxidase"/>
</dbReference>